<sequence>MFWDFIQSPPFKSILEYLAYLYPEQETKAKSLIKNELSVSKSWSQTYKQHYSLTYFLIKKCVEFEDDRRTLYIGEIYYKYELSKPSDNTSVINAFISNVVRPVYEYIDESLEENIVISYFLVRYKHRSECFQRKNLENLYKEDTKKGEKNLCLNLYEYLFEQGIEFSIEPWSISGKADLVLAQSSDHPLIADAKIFDGDSRNISYLLKGFRQIYQYTLDYNHQPFGYLIIFKICEGDLKFEVAQNNQLVPCVVHNNKTIFFLTIDIYPHEKSASERGKLKSYIIKESDLIQGMETEEK</sequence>
<dbReference type="Proteomes" id="UP000269154">
    <property type="component" value="Unassembled WGS sequence"/>
</dbReference>
<reference evidence="1 2" key="1">
    <citation type="journal article" date="2018" name="ACS Chem. Biol.">
        <title>Ketoreductase domain dysfunction expands chemodiversity: malyngamide biosynthesis in the cyanobacterium Okeania hirsuta.</title>
        <authorList>
            <person name="Moss N.A."/>
            <person name="Leao T."/>
            <person name="Rankin M."/>
            <person name="McCullough T.M."/>
            <person name="Qu P."/>
            <person name="Korobeynikov A."/>
            <person name="Smith J.L."/>
            <person name="Gerwick L."/>
            <person name="Gerwick W.H."/>
        </authorList>
    </citation>
    <scope>NUCLEOTIDE SEQUENCE [LARGE SCALE GENOMIC DNA]</scope>
    <source>
        <strain evidence="1 2">PAB10Feb10-1</strain>
    </source>
</reference>
<organism evidence="1 2">
    <name type="scientific">Okeania hirsuta</name>
    <dbReference type="NCBI Taxonomy" id="1458930"/>
    <lineage>
        <taxon>Bacteria</taxon>
        <taxon>Bacillati</taxon>
        <taxon>Cyanobacteriota</taxon>
        <taxon>Cyanophyceae</taxon>
        <taxon>Oscillatoriophycideae</taxon>
        <taxon>Oscillatoriales</taxon>
        <taxon>Microcoleaceae</taxon>
        <taxon>Okeania</taxon>
    </lineage>
</organism>
<dbReference type="AlphaFoldDB" id="A0A3N6RUQ2"/>
<gene>
    <name evidence="1" type="ORF">D5R40_07425</name>
</gene>
<name>A0A3N6RUQ2_9CYAN</name>
<comment type="caution">
    <text evidence="1">The sequence shown here is derived from an EMBL/GenBank/DDBJ whole genome shotgun (WGS) entry which is preliminary data.</text>
</comment>
<keyword evidence="2" id="KW-1185">Reference proteome</keyword>
<proteinExistence type="predicted"/>
<protein>
    <submittedName>
        <fullName evidence="1">Uncharacterized protein</fullName>
    </submittedName>
</protein>
<dbReference type="EMBL" id="RCBY01000028">
    <property type="protein sequence ID" value="RQH49043.1"/>
    <property type="molecule type" value="Genomic_DNA"/>
</dbReference>
<accession>A0A3N6RUQ2</accession>
<evidence type="ECO:0000313" key="1">
    <source>
        <dbReference type="EMBL" id="RQH49043.1"/>
    </source>
</evidence>
<evidence type="ECO:0000313" key="2">
    <source>
        <dbReference type="Proteomes" id="UP000269154"/>
    </source>
</evidence>